<evidence type="ECO:0000313" key="8">
    <source>
        <dbReference type="Proteomes" id="UP000515145"/>
    </source>
</evidence>
<dbReference type="AlphaFoldDB" id="A0A6P7JFE6"/>
<dbReference type="GO" id="GO:0005739">
    <property type="term" value="C:mitochondrion"/>
    <property type="evidence" value="ECO:0007669"/>
    <property type="project" value="InterPro"/>
</dbReference>
<protein>
    <recommendedName>
        <fullName evidence="6">Small ribosomal subunit protein mS23</fullName>
    </recommendedName>
</protein>
<dbReference type="InterPro" id="IPR019520">
    <property type="entry name" value="Ribosomal_mS23_met"/>
</dbReference>
<comment type="subcellular location">
    <subcellularLocation>
        <location evidence="1">Mitochondrion</location>
    </subcellularLocation>
</comment>
<evidence type="ECO:0000256" key="2">
    <source>
        <dbReference type="ARBA" id="ARBA00009864"/>
    </source>
</evidence>
<dbReference type="OrthoDB" id="10012356at2759"/>
<dbReference type="PANTHER" id="PTHR15925:SF2">
    <property type="entry name" value="SMALL RIBOSOMAL SUBUNIT PROTEIN MS23"/>
    <property type="match status" value="1"/>
</dbReference>
<dbReference type="GO" id="GO:0003735">
    <property type="term" value="F:structural constituent of ribosome"/>
    <property type="evidence" value="ECO:0007669"/>
    <property type="project" value="InterPro"/>
</dbReference>
<evidence type="ECO:0000256" key="6">
    <source>
        <dbReference type="ARBA" id="ARBA00035137"/>
    </source>
</evidence>
<dbReference type="InterPro" id="IPR023611">
    <property type="entry name" value="mS23_dom_met"/>
</dbReference>
<evidence type="ECO:0000259" key="7">
    <source>
        <dbReference type="Pfam" id="PF10484"/>
    </source>
</evidence>
<dbReference type="CTD" id="51649"/>
<evidence type="ECO:0000256" key="5">
    <source>
        <dbReference type="ARBA" id="ARBA00023274"/>
    </source>
</evidence>
<evidence type="ECO:0000256" key="3">
    <source>
        <dbReference type="ARBA" id="ARBA00022980"/>
    </source>
</evidence>
<evidence type="ECO:0000256" key="1">
    <source>
        <dbReference type="ARBA" id="ARBA00004173"/>
    </source>
</evidence>
<accession>A0A6P7JFE6</accession>
<keyword evidence="3" id="KW-0689">Ribosomal protein</keyword>
<comment type="similarity">
    <text evidence="2">Belongs to the mitochondrion-specific ribosomal protein mS23 family.</text>
</comment>
<dbReference type="Proteomes" id="UP000515145">
    <property type="component" value="Chromosome 13"/>
</dbReference>
<dbReference type="CDD" id="cd23701">
    <property type="entry name" value="At1g26750"/>
    <property type="match status" value="1"/>
</dbReference>
<keyword evidence="5" id="KW-0687">Ribonucleoprotein</keyword>
<evidence type="ECO:0000313" key="9">
    <source>
        <dbReference type="RefSeq" id="XP_028274536.1"/>
    </source>
</evidence>
<keyword evidence="4" id="KW-0496">Mitochondrion</keyword>
<dbReference type="InParanoid" id="A0A6P7JFE6"/>
<dbReference type="GO" id="GO:0005840">
    <property type="term" value="C:ribosome"/>
    <property type="evidence" value="ECO:0007669"/>
    <property type="project" value="UniProtKB-KW"/>
</dbReference>
<keyword evidence="8" id="KW-1185">Reference proteome</keyword>
<gene>
    <name evidence="9" type="primary">mrps23</name>
</gene>
<dbReference type="FunCoup" id="A0A6P7JFE6">
    <property type="interactions" value="1089"/>
</dbReference>
<proteinExistence type="inferred from homology"/>
<dbReference type="InterPro" id="IPR059242">
    <property type="entry name" value="mS23_dom"/>
</dbReference>
<dbReference type="PANTHER" id="PTHR15925">
    <property type="entry name" value="MITOCHONDRIAL RIBOSOMAL PROTEIN S23"/>
    <property type="match status" value="1"/>
</dbReference>
<sequence length="164" mass="19193">MAGSRLERFGTVFTRVRDLMHSGVIRPQKKPIWYDVYSSFPPKEDPLYVKPHCRPCTKQLDTVLEIFYKEDEVRARFYEQFMTHRPFDLSKSNFVSTSQRFVDKYTELKSHSKLGDSALFEETGKILLTEGITLRRRGRPAVMADSRDPVQELKLTDMLAKQQL</sequence>
<reference evidence="9" key="1">
    <citation type="submission" date="2025-08" db="UniProtKB">
        <authorList>
            <consortium name="RefSeq"/>
        </authorList>
    </citation>
    <scope>IDENTIFICATION</scope>
</reference>
<dbReference type="Pfam" id="PF10484">
    <property type="entry name" value="MRP-S23"/>
    <property type="match status" value="1"/>
</dbReference>
<name>A0A6P7JFE6_9TELE</name>
<evidence type="ECO:0000256" key="4">
    <source>
        <dbReference type="ARBA" id="ARBA00023128"/>
    </source>
</evidence>
<organism evidence="8 9">
    <name type="scientific">Parambassis ranga</name>
    <name type="common">Indian glassy fish</name>
    <dbReference type="NCBI Taxonomy" id="210632"/>
    <lineage>
        <taxon>Eukaryota</taxon>
        <taxon>Metazoa</taxon>
        <taxon>Chordata</taxon>
        <taxon>Craniata</taxon>
        <taxon>Vertebrata</taxon>
        <taxon>Euteleostomi</taxon>
        <taxon>Actinopterygii</taxon>
        <taxon>Neopterygii</taxon>
        <taxon>Teleostei</taxon>
        <taxon>Neoteleostei</taxon>
        <taxon>Acanthomorphata</taxon>
        <taxon>Ovalentaria</taxon>
        <taxon>Ambassidae</taxon>
        <taxon>Parambassis</taxon>
    </lineage>
</organism>
<dbReference type="RefSeq" id="XP_028274536.1">
    <property type="nucleotide sequence ID" value="XM_028418735.1"/>
</dbReference>
<dbReference type="GeneID" id="114444296"/>
<dbReference type="GO" id="GO:0006412">
    <property type="term" value="P:translation"/>
    <property type="evidence" value="ECO:0007669"/>
    <property type="project" value="InterPro"/>
</dbReference>
<feature type="domain" description="Small ribosomal subunit protein mS23 conserved" evidence="7">
    <location>
        <begin position="2"/>
        <end position="131"/>
    </location>
</feature>